<protein>
    <submittedName>
        <fullName evidence="4">Uncharacterized protein</fullName>
    </submittedName>
</protein>
<keyword evidence="3" id="KW-1185">Reference proteome</keyword>
<feature type="transmembrane region" description="Helical" evidence="2">
    <location>
        <begin position="42"/>
        <end position="64"/>
    </location>
</feature>
<keyword evidence="2" id="KW-1133">Transmembrane helix</keyword>
<sequence length="167" mass="19238">MIFYFGPIGTPFIRLDAGLYTLPGYMYQINHYSFMQPDFGNIFDTLITVHYYLLGTLCVIALVIDGFTLQRFRKRMMLLTHGMNLCYWIMFFVINALSHGYGSQDIFRYIYGQRSFNRISTIVMTVENVLQGLLIIYFNSGEKGERRSNNSSVNTNTTKTSGKLILG</sequence>
<keyword evidence="2" id="KW-0472">Membrane</keyword>
<name>A0AAF3ERG4_9BILA</name>
<organism evidence="3 4">
    <name type="scientific">Mesorhabditis belari</name>
    <dbReference type="NCBI Taxonomy" id="2138241"/>
    <lineage>
        <taxon>Eukaryota</taxon>
        <taxon>Metazoa</taxon>
        <taxon>Ecdysozoa</taxon>
        <taxon>Nematoda</taxon>
        <taxon>Chromadorea</taxon>
        <taxon>Rhabditida</taxon>
        <taxon>Rhabditina</taxon>
        <taxon>Rhabditomorpha</taxon>
        <taxon>Rhabditoidea</taxon>
        <taxon>Rhabditidae</taxon>
        <taxon>Mesorhabditinae</taxon>
        <taxon>Mesorhabditis</taxon>
    </lineage>
</organism>
<feature type="transmembrane region" description="Helical" evidence="2">
    <location>
        <begin position="76"/>
        <end position="98"/>
    </location>
</feature>
<feature type="transmembrane region" description="Helical" evidence="2">
    <location>
        <begin position="118"/>
        <end position="138"/>
    </location>
</feature>
<evidence type="ECO:0000313" key="4">
    <source>
        <dbReference type="WBParaSite" id="MBELARI_LOCUS16709"/>
    </source>
</evidence>
<evidence type="ECO:0000313" key="3">
    <source>
        <dbReference type="Proteomes" id="UP000887575"/>
    </source>
</evidence>
<proteinExistence type="predicted"/>
<dbReference type="AlphaFoldDB" id="A0AAF3ERG4"/>
<dbReference type="Proteomes" id="UP000887575">
    <property type="component" value="Unassembled WGS sequence"/>
</dbReference>
<dbReference type="WBParaSite" id="MBELARI_LOCUS16709">
    <property type="protein sequence ID" value="MBELARI_LOCUS16709"/>
    <property type="gene ID" value="MBELARI_LOCUS16709"/>
</dbReference>
<accession>A0AAF3ERG4</accession>
<evidence type="ECO:0000256" key="2">
    <source>
        <dbReference type="SAM" id="Phobius"/>
    </source>
</evidence>
<feature type="compositionally biased region" description="Low complexity" evidence="1">
    <location>
        <begin position="149"/>
        <end position="161"/>
    </location>
</feature>
<reference evidence="4" key="1">
    <citation type="submission" date="2024-02" db="UniProtKB">
        <authorList>
            <consortium name="WormBaseParasite"/>
        </authorList>
    </citation>
    <scope>IDENTIFICATION</scope>
</reference>
<keyword evidence="2" id="KW-0812">Transmembrane</keyword>
<evidence type="ECO:0000256" key="1">
    <source>
        <dbReference type="SAM" id="MobiDB-lite"/>
    </source>
</evidence>
<feature type="region of interest" description="Disordered" evidence="1">
    <location>
        <begin position="143"/>
        <end position="167"/>
    </location>
</feature>